<accession>A0A0S0MWN7</accession>
<dbReference type="GeneID" id="26626441"/>
<dbReference type="OrthoDB" id="6562at10239"/>
<evidence type="ECO:0000313" key="2">
    <source>
        <dbReference type="Proteomes" id="UP000203864"/>
    </source>
</evidence>
<dbReference type="RefSeq" id="YP_009199470.1">
    <property type="nucleotide sequence ID" value="NC_028809.1"/>
</dbReference>
<name>A0A0S0MWN7_9CAUD</name>
<dbReference type="KEGG" id="vg:26626441"/>
<dbReference type="EMBL" id="JQ067093">
    <property type="protein sequence ID" value="ALH23514.1"/>
    <property type="molecule type" value="Genomic_DNA"/>
</dbReference>
<proteinExistence type="predicted"/>
<reference evidence="1 2" key="1">
    <citation type="journal article" date="2012" name="Appl. Environ. Microbiol.">
        <title>High Diversity and Novel Species of Pseudomonas aeruginosa Bacteriophages.</title>
        <authorList>
            <person name="Sepulveda-Robles O."/>
            <person name="Kameyama L."/>
            <person name="Guarneros G."/>
        </authorList>
    </citation>
    <scope>NUCLEOTIDE SEQUENCE [LARGE SCALE GENOMIC DNA]</scope>
</reference>
<protein>
    <submittedName>
        <fullName evidence="1">Putative virion structural protein</fullName>
    </submittedName>
</protein>
<sequence>MAYETGASTGPNDLLDKLRLFAIAQGWTVNRWATVGSGRELCVSKGSAYYNMRSYQNETVFSNGSNYTSRYGISMNGSDGFASGSAWDRQPGYPIRTSGTAGSDQWTVHMPFVTSFGPFPAYYLFAPDSKTIYLEVEVTTGTFQRMGFGSLDLFNPASPGGGRFFYSTGSSAAVTNSTSPSSWLGSEIDNASYALEEVPFRGADYNATTLQIGSAVRAAFDSFDNWCSSQRTGVASVTPQSCQGGGVHDKLLRDASPNPLNGIGILTPNVVSVNRANEYLHPVGVVPGIRYMDMTNYLPGDEFTLGSDTWKVFPWYQKNGRSYNRGIAYKKVV</sequence>
<organism evidence="1 2">
    <name type="scientific">Pseudomonas phage PaMx74</name>
    <dbReference type="NCBI Taxonomy" id="1175663"/>
    <lineage>
        <taxon>Viruses</taxon>
        <taxon>Duplodnaviria</taxon>
        <taxon>Heunggongvirae</taxon>
        <taxon>Uroviricota</taxon>
        <taxon>Caudoviricetes</taxon>
        <taxon>Mesyanzhinovviridae</taxon>
        <taxon>Bradleyvirinae</taxon>
        <taxon>Cinvestavvirus</taxon>
        <taxon>Cinvestavvirus PaMx74</taxon>
        <taxon>Pamexvirus PaMx74</taxon>
    </lineage>
</organism>
<evidence type="ECO:0000313" key="1">
    <source>
        <dbReference type="EMBL" id="ALH23514.1"/>
    </source>
</evidence>
<dbReference type="Proteomes" id="UP000203864">
    <property type="component" value="Segment"/>
</dbReference>
<keyword evidence="2" id="KW-1185">Reference proteome</keyword>
<gene>
    <name evidence="1" type="ORF">PaMx74_31</name>
</gene>